<evidence type="ECO:0000313" key="2">
    <source>
        <dbReference type="EMBL" id="SVD61922.1"/>
    </source>
</evidence>
<feature type="transmembrane region" description="Helical" evidence="1">
    <location>
        <begin position="115"/>
        <end position="136"/>
    </location>
</feature>
<feature type="transmembrane region" description="Helical" evidence="1">
    <location>
        <begin position="21"/>
        <end position="40"/>
    </location>
</feature>
<organism evidence="2">
    <name type="scientific">marine metagenome</name>
    <dbReference type="NCBI Taxonomy" id="408172"/>
    <lineage>
        <taxon>unclassified sequences</taxon>
        <taxon>metagenomes</taxon>
        <taxon>ecological metagenomes</taxon>
    </lineage>
</organism>
<name>A0A382WSY3_9ZZZZ</name>
<feature type="transmembrane region" description="Helical" evidence="1">
    <location>
        <begin position="87"/>
        <end position="108"/>
    </location>
</feature>
<dbReference type="AlphaFoldDB" id="A0A382WSY3"/>
<proteinExistence type="predicted"/>
<protein>
    <submittedName>
        <fullName evidence="2">Uncharacterized protein</fullName>
    </submittedName>
</protein>
<accession>A0A382WSY3</accession>
<dbReference type="EMBL" id="UINC01162263">
    <property type="protein sequence ID" value="SVD61922.1"/>
    <property type="molecule type" value="Genomic_DNA"/>
</dbReference>
<keyword evidence="1" id="KW-0812">Transmembrane</keyword>
<feature type="non-terminal residue" evidence="2">
    <location>
        <position position="157"/>
    </location>
</feature>
<gene>
    <name evidence="2" type="ORF">METZ01_LOCUS414776</name>
</gene>
<evidence type="ECO:0000256" key="1">
    <source>
        <dbReference type="SAM" id="Phobius"/>
    </source>
</evidence>
<reference evidence="2" key="1">
    <citation type="submission" date="2018-05" db="EMBL/GenBank/DDBJ databases">
        <authorList>
            <person name="Lanie J.A."/>
            <person name="Ng W.-L."/>
            <person name="Kazmierczak K.M."/>
            <person name="Andrzejewski T.M."/>
            <person name="Davidsen T.M."/>
            <person name="Wayne K.J."/>
            <person name="Tettelin H."/>
            <person name="Glass J.I."/>
            <person name="Rusch D."/>
            <person name="Podicherti R."/>
            <person name="Tsui H.-C.T."/>
            <person name="Winkler M.E."/>
        </authorList>
    </citation>
    <scope>NUCLEOTIDE SEQUENCE</scope>
</reference>
<sequence length="157" mass="17017">MYLSFQTGYTCEASRIMKLPTILFVLLLALCALFGLTFVIEEVPFEDVATPSGQIERVYSGHGVTHPRFPTMDHGGSGAERHARVLWLGWAFGVLQIALIVGCLMLGVKRDRRVGLWLVGCGVLLGAIFSMVVVSYQSSLGGAPPSLFFSLPGPTAW</sequence>
<keyword evidence="1" id="KW-1133">Transmembrane helix</keyword>
<keyword evidence="1" id="KW-0472">Membrane</keyword>